<dbReference type="Proteomes" id="UP000636800">
    <property type="component" value="Chromosome 5"/>
</dbReference>
<feature type="region of interest" description="Disordered" evidence="1">
    <location>
        <begin position="281"/>
        <end position="314"/>
    </location>
</feature>
<organism evidence="2 3">
    <name type="scientific">Vanilla planifolia</name>
    <name type="common">Vanilla</name>
    <dbReference type="NCBI Taxonomy" id="51239"/>
    <lineage>
        <taxon>Eukaryota</taxon>
        <taxon>Viridiplantae</taxon>
        <taxon>Streptophyta</taxon>
        <taxon>Embryophyta</taxon>
        <taxon>Tracheophyta</taxon>
        <taxon>Spermatophyta</taxon>
        <taxon>Magnoliopsida</taxon>
        <taxon>Liliopsida</taxon>
        <taxon>Asparagales</taxon>
        <taxon>Orchidaceae</taxon>
        <taxon>Vanilloideae</taxon>
        <taxon>Vanilleae</taxon>
        <taxon>Vanilla</taxon>
    </lineage>
</organism>
<proteinExistence type="predicted"/>
<evidence type="ECO:0000313" key="3">
    <source>
        <dbReference type="Proteomes" id="UP000636800"/>
    </source>
</evidence>
<evidence type="ECO:0000313" key="2">
    <source>
        <dbReference type="EMBL" id="KAG0480772.1"/>
    </source>
</evidence>
<protein>
    <submittedName>
        <fullName evidence="2">Uncharacterized protein</fullName>
    </submittedName>
</protein>
<feature type="compositionally biased region" description="Low complexity" evidence="1">
    <location>
        <begin position="179"/>
        <end position="197"/>
    </location>
</feature>
<feature type="region of interest" description="Disordered" evidence="1">
    <location>
        <begin position="1"/>
        <end position="130"/>
    </location>
</feature>
<sequence length="314" mass="34497">MSKMESETTYKGRKTVASSVDALAAKKLPQNRREKPTPNYLKPTISFSSQHCNYPKHQHTSRTAAAPAPTLKQTKKLNIRTQRSKPSTKDSIPLSKNAKSSTTKAAPQSKSTSKESAKVEEEEKVVFNDLHNTSRDKSCCAAEEQRGMQVFRKEPKEYDGRSDLSEENKEVKSEHYWGSEESMAGEESAGEGSIAHSGMIYAPGEKASTAVPEMKKAEINQRKQGLAFGGGAQEGNNASKVKTRVGAFEALFSLEESRTSVGEQAAGFSTKTGDAIKYLINNREGETYGREEKQGDNESSERDTTLGKDELENK</sequence>
<dbReference type="OrthoDB" id="695631at2759"/>
<dbReference type="EMBL" id="JADCNL010000005">
    <property type="protein sequence ID" value="KAG0480772.1"/>
    <property type="molecule type" value="Genomic_DNA"/>
</dbReference>
<feature type="compositionally biased region" description="Basic and acidic residues" evidence="1">
    <location>
        <begin position="283"/>
        <end position="314"/>
    </location>
</feature>
<evidence type="ECO:0000256" key="1">
    <source>
        <dbReference type="SAM" id="MobiDB-lite"/>
    </source>
</evidence>
<feature type="compositionally biased region" description="Basic and acidic residues" evidence="1">
    <location>
        <begin position="1"/>
        <end position="10"/>
    </location>
</feature>
<keyword evidence="3" id="KW-1185">Reference proteome</keyword>
<feature type="compositionally biased region" description="Basic and acidic residues" evidence="1">
    <location>
        <begin position="151"/>
        <end position="178"/>
    </location>
</feature>
<reference evidence="2 3" key="1">
    <citation type="journal article" date="2020" name="Nat. Food">
        <title>A phased Vanilla planifolia genome enables genetic improvement of flavour and production.</title>
        <authorList>
            <person name="Hasing T."/>
            <person name="Tang H."/>
            <person name="Brym M."/>
            <person name="Khazi F."/>
            <person name="Huang T."/>
            <person name="Chambers A.H."/>
        </authorList>
    </citation>
    <scope>NUCLEOTIDE SEQUENCE [LARGE SCALE GENOMIC DNA]</scope>
    <source>
        <tissue evidence="2">Leaf</tissue>
    </source>
</reference>
<name>A0A835V0D3_VANPL</name>
<dbReference type="AlphaFoldDB" id="A0A835V0D3"/>
<gene>
    <name evidence="2" type="ORF">HPP92_011630</name>
</gene>
<feature type="compositionally biased region" description="Basic and acidic residues" evidence="1">
    <location>
        <begin position="112"/>
        <end position="130"/>
    </location>
</feature>
<feature type="region of interest" description="Disordered" evidence="1">
    <location>
        <begin position="151"/>
        <end position="197"/>
    </location>
</feature>
<feature type="compositionally biased region" description="Polar residues" evidence="1">
    <location>
        <begin position="97"/>
        <end position="108"/>
    </location>
</feature>
<accession>A0A835V0D3</accession>
<comment type="caution">
    <text evidence="2">The sequence shown here is derived from an EMBL/GenBank/DDBJ whole genome shotgun (WGS) entry which is preliminary data.</text>
</comment>